<dbReference type="GO" id="GO:0000981">
    <property type="term" value="F:DNA-binding transcription factor activity, RNA polymerase II-specific"/>
    <property type="evidence" value="ECO:0000318"/>
    <property type="project" value="GO_Central"/>
</dbReference>
<feature type="domain" description="MADS-box" evidence="7">
    <location>
        <begin position="17"/>
        <end position="49"/>
    </location>
</feature>
<reference evidence="9" key="1">
    <citation type="journal article" date="2011" name="Nature">
        <title>Genome sequence and analysis of the tuber crop potato.</title>
        <authorList>
            <consortium name="The Potato Genome Sequencing Consortium"/>
        </authorList>
    </citation>
    <scope>NUCLEOTIDE SEQUENCE [LARGE SCALE GENOMIC DNA]</scope>
    <source>
        <strain evidence="9">cv. DM1-3 516 R44</strain>
    </source>
</reference>
<feature type="region of interest" description="Disordered" evidence="6">
    <location>
        <begin position="154"/>
        <end position="179"/>
    </location>
</feature>
<keyword evidence="3" id="KW-0238">DNA-binding</keyword>
<keyword evidence="9" id="KW-1185">Reference proteome</keyword>
<evidence type="ECO:0000256" key="4">
    <source>
        <dbReference type="ARBA" id="ARBA00023163"/>
    </source>
</evidence>
<dbReference type="PaxDb" id="4113-PGSC0003DMT400014107"/>
<dbReference type="GO" id="GO:0006357">
    <property type="term" value="P:regulation of transcription by RNA polymerase II"/>
    <property type="evidence" value="ECO:0000318"/>
    <property type="project" value="GO_Central"/>
</dbReference>
<dbReference type="InterPro" id="IPR036879">
    <property type="entry name" value="TF_MADSbox_sf"/>
</dbReference>
<dbReference type="SMART" id="SM00432">
    <property type="entry name" value="MADS"/>
    <property type="match status" value="1"/>
</dbReference>
<keyword evidence="4" id="KW-0804">Transcription</keyword>
<keyword evidence="5" id="KW-0539">Nucleus</keyword>
<dbReference type="SUPFAM" id="SSF55455">
    <property type="entry name" value="SRF-like"/>
    <property type="match status" value="1"/>
</dbReference>
<evidence type="ECO:0000313" key="8">
    <source>
        <dbReference type="EnsemblPlants" id="PGSC0003DMT400014107"/>
    </source>
</evidence>
<dbReference type="InParanoid" id="M1A3R4"/>
<dbReference type="Gene3D" id="3.40.1810.10">
    <property type="entry name" value="Transcription factor, MADS-box"/>
    <property type="match status" value="1"/>
</dbReference>
<dbReference type="Pfam" id="PF00319">
    <property type="entry name" value="SRF-TF"/>
    <property type="match status" value="1"/>
</dbReference>
<dbReference type="HOGENOM" id="CLU_117402_0_0_1"/>
<dbReference type="Gramene" id="RHC12H1G0848.2.1">
    <property type="protein sequence ID" value="RHC12H1G0848.2.1.cds.1"/>
    <property type="gene ID" value="RHC12H1G0848.2"/>
</dbReference>
<evidence type="ECO:0000256" key="2">
    <source>
        <dbReference type="ARBA" id="ARBA00023015"/>
    </source>
</evidence>
<dbReference type="FunCoup" id="M1A3R4">
    <property type="interactions" value="55"/>
</dbReference>
<sequence>MTKKGSGALGISIRGWKKAILDKRLEALFKQANELSILCDIKIGLVVFAPEENNEFVWPSLAQSNDRVKNYLASIKIAKLKKVATHVDELEKIRDAEKKHVYEIEKMVEQKEMEKLFSDLVETRIKVNELDFTETKSLLKLFAIKRTQLDERKQQLSENVENEIDPNDNKDGEENVGQS</sequence>
<comment type="subcellular location">
    <subcellularLocation>
        <location evidence="1">Nucleus</location>
    </subcellularLocation>
</comment>
<dbReference type="Proteomes" id="UP000011115">
    <property type="component" value="Unassembled WGS sequence"/>
</dbReference>
<dbReference type="SMR" id="M1A3R4"/>
<dbReference type="AlphaFoldDB" id="M1A3R4"/>
<evidence type="ECO:0000259" key="7">
    <source>
        <dbReference type="PROSITE" id="PS50066"/>
    </source>
</evidence>
<dbReference type="GO" id="GO:0005634">
    <property type="term" value="C:nucleus"/>
    <property type="evidence" value="ECO:0007669"/>
    <property type="project" value="UniProtKB-SubCell"/>
</dbReference>
<protein>
    <submittedName>
        <fullName evidence="8">Type I MADS box transcription factor</fullName>
    </submittedName>
</protein>
<evidence type="ECO:0000256" key="6">
    <source>
        <dbReference type="SAM" id="MobiDB-lite"/>
    </source>
</evidence>
<dbReference type="EnsemblPlants" id="PGSC0003DMT400014107">
    <property type="protein sequence ID" value="PGSC0003DMT400014107"/>
    <property type="gene ID" value="PGSC0003DMG400005534"/>
</dbReference>
<reference evidence="8" key="2">
    <citation type="submission" date="2015-06" db="UniProtKB">
        <authorList>
            <consortium name="EnsemblPlants"/>
        </authorList>
    </citation>
    <scope>IDENTIFICATION</scope>
    <source>
        <strain evidence="8">DM1-3 516 R44</strain>
    </source>
</reference>
<dbReference type="PROSITE" id="PS50066">
    <property type="entry name" value="MADS_BOX_2"/>
    <property type="match status" value="1"/>
</dbReference>
<evidence type="ECO:0000256" key="3">
    <source>
        <dbReference type="ARBA" id="ARBA00023125"/>
    </source>
</evidence>
<keyword evidence="2" id="KW-0805">Transcription regulation</keyword>
<dbReference type="GO" id="GO:0000978">
    <property type="term" value="F:RNA polymerase II cis-regulatory region sequence-specific DNA binding"/>
    <property type="evidence" value="ECO:0000318"/>
    <property type="project" value="GO_Central"/>
</dbReference>
<dbReference type="Gramene" id="PGSC0003DMT400014107">
    <property type="protein sequence ID" value="PGSC0003DMT400014107"/>
    <property type="gene ID" value="PGSC0003DMG400005534"/>
</dbReference>
<dbReference type="InterPro" id="IPR002100">
    <property type="entry name" value="TF_MADSbox"/>
</dbReference>
<proteinExistence type="predicted"/>
<evidence type="ECO:0000313" key="9">
    <source>
        <dbReference type="Proteomes" id="UP000011115"/>
    </source>
</evidence>
<name>M1A3R4_SOLTU</name>
<accession>M1A3R4</accession>
<evidence type="ECO:0000256" key="5">
    <source>
        <dbReference type="ARBA" id="ARBA00023242"/>
    </source>
</evidence>
<dbReference type="OMA" id="AFSHAEN"/>
<organism evidence="8 9">
    <name type="scientific">Solanum tuberosum</name>
    <name type="common">Potato</name>
    <dbReference type="NCBI Taxonomy" id="4113"/>
    <lineage>
        <taxon>Eukaryota</taxon>
        <taxon>Viridiplantae</taxon>
        <taxon>Streptophyta</taxon>
        <taxon>Embryophyta</taxon>
        <taxon>Tracheophyta</taxon>
        <taxon>Spermatophyta</taxon>
        <taxon>Magnoliopsida</taxon>
        <taxon>eudicotyledons</taxon>
        <taxon>Gunneridae</taxon>
        <taxon>Pentapetalae</taxon>
        <taxon>asterids</taxon>
        <taxon>lamiids</taxon>
        <taxon>Solanales</taxon>
        <taxon>Solanaceae</taxon>
        <taxon>Solanoideae</taxon>
        <taxon>Solaneae</taxon>
        <taxon>Solanum</taxon>
    </lineage>
</organism>
<evidence type="ECO:0000256" key="1">
    <source>
        <dbReference type="ARBA" id="ARBA00004123"/>
    </source>
</evidence>
<dbReference type="GO" id="GO:0046983">
    <property type="term" value="F:protein dimerization activity"/>
    <property type="evidence" value="ECO:0007669"/>
    <property type="project" value="InterPro"/>
</dbReference>